<protein>
    <submittedName>
        <fullName evidence="1">Uncharacterized protein</fullName>
    </submittedName>
</protein>
<dbReference type="Proteomes" id="UP001157006">
    <property type="component" value="Chromosome 1L"/>
</dbReference>
<name>A0AAV0YSI6_VICFA</name>
<evidence type="ECO:0000313" key="2">
    <source>
        <dbReference type="Proteomes" id="UP001157006"/>
    </source>
</evidence>
<sequence>MIVPYNLTNVGGISCWLSCFVGIDPKMSTTSKKQKMGGSTSHQPRKFDSNQFLGAEQQERFKEFEKRKIWSEKTFNINREGTFREVAHIIELKKWGELINPPRYINYDMVREFYANSLRSEGEPFTFTTMVRGMHLIFDRDKINEILGNPLTLREGKLCKFTKHVNLC</sequence>
<proteinExistence type="predicted"/>
<accession>A0AAV0YSI6</accession>
<dbReference type="EMBL" id="OX451736">
    <property type="protein sequence ID" value="CAI8588158.1"/>
    <property type="molecule type" value="Genomic_DNA"/>
</dbReference>
<keyword evidence="2" id="KW-1185">Reference proteome</keyword>
<evidence type="ECO:0000313" key="1">
    <source>
        <dbReference type="EMBL" id="CAI8588158.1"/>
    </source>
</evidence>
<reference evidence="1 2" key="1">
    <citation type="submission" date="2023-01" db="EMBL/GenBank/DDBJ databases">
        <authorList>
            <person name="Kreplak J."/>
        </authorList>
    </citation>
    <scope>NUCLEOTIDE SEQUENCE [LARGE SCALE GENOMIC DNA]</scope>
</reference>
<dbReference type="AlphaFoldDB" id="A0AAV0YSI6"/>
<gene>
    <name evidence="1" type="ORF">VFH_I334360</name>
</gene>
<organism evidence="1 2">
    <name type="scientific">Vicia faba</name>
    <name type="common">Broad bean</name>
    <name type="synonym">Faba vulgaris</name>
    <dbReference type="NCBI Taxonomy" id="3906"/>
    <lineage>
        <taxon>Eukaryota</taxon>
        <taxon>Viridiplantae</taxon>
        <taxon>Streptophyta</taxon>
        <taxon>Embryophyta</taxon>
        <taxon>Tracheophyta</taxon>
        <taxon>Spermatophyta</taxon>
        <taxon>Magnoliopsida</taxon>
        <taxon>eudicotyledons</taxon>
        <taxon>Gunneridae</taxon>
        <taxon>Pentapetalae</taxon>
        <taxon>rosids</taxon>
        <taxon>fabids</taxon>
        <taxon>Fabales</taxon>
        <taxon>Fabaceae</taxon>
        <taxon>Papilionoideae</taxon>
        <taxon>50 kb inversion clade</taxon>
        <taxon>NPAAA clade</taxon>
        <taxon>Hologalegina</taxon>
        <taxon>IRL clade</taxon>
        <taxon>Fabeae</taxon>
        <taxon>Vicia</taxon>
    </lineage>
</organism>